<evidence type="ECO:0000256" key="6">
    <source>
        <dbReference type="SAM" id="Phobius"/>
    </source>
</evidence>
<dbReference type="GO" id="GO:0016020">
    <property type="term" value="C:membrane"/>
    <property type="evidence" value="ECO:0007669"/>
    <property type="project" value="UniProtKB-SubCell"/>
</dbReference>
<dbReference type="InterPro" id="IPR052337">
    <property type="entry name" value="SAT4-like"/>
</dbReference>
<dbReference type="OMA" id="WATVDIA"/>
<dbReference type="AlphaFoldDB" id="A0A1Y2LJA2"/>
<evidence type="ECO:0000256" key="1">
    <source>
        <dbReference type="ARBA" id="ARBA00004141"/>
    </source>
</evidence>
<feature type="transmembrane region" description="Helical" evidence="6">
    <location>
        <begin position="42"/>
        <end position="65"/>
    </location>
</feature>
<dbReference type="InterPro" id="IPR049326">
    <property type="entry name" value="Rhodopsin_dom_fungi"/>
</dbReference>
<name>A0A1Y2LJA2_EPING</name>
<proteinExistence type="inferred from homology"/>
<evidence type="ECO:0000256" key="2">
    <source>
        <dbReference type="ARBA" id="ARBA00022692"/>
    </source>
</evidence>
<evidence type="ECO:0000313" key="8">
    <source>
        <dbReference type="EMBL" id="OSS44093.1"/>
    </source>
</evidence>
<feature type="domain" description="Rhodopsin" evidence="7">
    <location>
        <begin position="26"/>
        <end position="265"/>
    </location>
</feature>
<feature type="transmembrane region" description="Helical" evidence="6">
    <location>
        <begin position="85"/>
        <end position="109"/>
    </location>
</feature>
<gene>
    <name evidence="8" type="ORF">B5807_11275</name>
</gene>
<dbReference type="InParanoid" id="A0A1Y2LJA2"/>
<organism evidence="8 9">
    <name type="scientific">Epicoccum nigrum</name>
    <name type="common">Soil fungus</name>
    <name type="synonym">Epicoccum purpurascens</name>
    <dbReference type="NCBI Taxonomy" id="105696"/>
    <lineage>
        <taxon>Eukaryota</taxon>
        <taxon>Fungi</taxon>
        <taxon>Dikarya</taxon>
        <taxon>Ascomycota</taxon>
        <taxon>Pezizomycotina</taxon>
        <taxon>Dothideomycetes</taxon>
        <taxon>Pleosporomycetidae</taxon>
        <taxon>Pleosporales</taxon>
        <taxon>Pleosporineae</taxon>
        <taxon>Didymellaceae</taxon>
        <taxon>Epicoccum</taxon>
    </lineage>
</organism>
<dbReference type="EMBL" id="KZ107859">
    <property type="protein sequence ID" value="OSS44093.1"/>
    <property type="molecule type" value="Genomic_DNA"/>
</dbReference>
<feature type="transmembrane region" description="Helical" evidence="6">
    <location>
        <begin position="12"/>
        <end position="30"/>
    </location>
</feature>
<keyword evidence="2 6" id="KW-0812">Transmembrane</keyword>
<protein>
    <recommendedName>
        <fullName evidence="7">Rhodopsin domain-containing protein</fullName>
    </recommendedName>
</protein>
<feature type="transmembrane region" description="Helical" evidence="6">
    <location>
        <begin position="170"/>
        <end position="192"/>
    </location>
</feature>
<feature type="transmembrane region" description="Helical" evidence="6">
    <location>
        <begin position="204"/>
        <end position="224"/>
    </location>
</feature>
<keyword evidence="4 6" id="KW-0472">Membrane</keyword>
<sequence length="393" mass="44408">MVENRGPELQAVCSTMVSISFISVALRVWVRTRIIKAFGWDDFFMVWALLFQVMFATCAIGGIHYGTGRHMKDLSDENILKAMRYWWFCYVAYCWAMIMIKISIGLFLLRITIHKIQRWIIFIVMGLTVLTGLVFFFVTLLQCTPISFFWDKFSQTGSCINVDIIIALTFLYSVVSVICDFAFAILPVFLVWDLNMSFNTRLALVPILGMACVASIAVICRMAYVMDFKNPDFLWATVDIAIWSDTEQALGITAGSLATLRPLYRMISTRLGLSQTGKSESGKGNPQWYGVASTARESKRKSVFNMGTLMRTEKGTVRNNSDDYGMGNLQPIRLRDDLADDKTIVENSEKGFTTWTVSAGNENFDEEHAVPSAPSGQITVQKDIKHKSERLSY</sequence>
<keyword evidence="3 6" id="KW-1133">Transmembrane helix</keyword>
<evidence type="ECO:0000313" key="9">
    <source>
        <dbReference type="Proteomes" id="UP000193240"/>
    </source>
</evidence>
<dbReference type="PANTHER" id="PTHR33048">
    <property type="entry name" value="PTH11-LIKE INTEGRAL MEMBRANE PROTEIN (AFU_ORTHOLOGUE AFUA_5G11245)"/>
    <property type="match status" value="1"/>
</dbReference>
<reference evidence="8 9" key="1">
    <citation type="journal article" date="2017" name="Genome Announc.">
        <title>Genome sequence of the saprophytic ascomycete Epicoccum nigrum ICMP 19927 strain isolated from New Zealand.</title>
        <authorList>
            <person name="Fokin M."/>
            <person name="Fleetwood D."/>
            <person name="Weir B.S."/>
            <person name="Villas-Boas S.G."/>
        </authorList>
    </citation>
    <scope>NUCLEOTIDE SEQUENCE [LARGE SCALE GENOMIC DNA]</scope>
    <source>
        <strain evidence="8 9">ICMP 19927</strain>
    </source>
</reference>
<evidence type="ECO:0000259" key="7">
    <source>
        <dbReference type="Pfam" id="PF20684"/>
    </source>
</evidence>
<feature type="transmembrane region" description="Helical" evidence="6">
    <location>
        <begin position="121"/>
        <end position="150"/>
    </location>
</feature>
<comment type="similarity">
    <text evidence="5">Belongs to the SAT4 family.</text>
</comment>
<evidence type="ECO:0000256" key="4">
    <source>
        <dbReference type="ARBA" id="ARBA00023136"/>
    </source>
</evidence>
<dbReference type="STRING" id="105696.A0A1Y2LJA2"/>
<dbReference type="PANTHER" id="PTHR33048:SF96">
    <property type="entry name" value="INTEGRAL MEMBRANE PROTEIN"/>
    <property type="match status" value="1"/>
</dbReference>
<comment type="subcellular location">
    <subcellularLocation>
        <location evidence="1">Membrane</location>
        <topology evidence="1">Multi-pass membrane protein</topology>
    </subcellularLocation>
</comment>
<dbReference type="Pfam" id="PF20684">
    <property type="entry name" value="Fung_rhodopsin"/>
    <property type="match status" value="1"/>
</dbReference>
<evidence type="ECO:0000256" key="5">
    <source>
        <dbReference type="ARBA" id="ARBA00038359"/>
    </source>
</evidence>
<keyword evidence="9" id="KW-1185">Reference proteome</keyword>
<evidence type="ECO:0000256" key="3">
    <source>
        <dbReference type="ARBA" id="ARBA00022989"/>
    </source>
</evidence>
<dbReference type="Proteomes" id="UP000193240">
    <property type="component" value="Unassembled WGS sequence"/>
</dbReference>
<accession>A0A1Y2LJA2</accession>